<sequence length="139" mass="16074">MAVNKSDQEYTHVRQLLKKMDPDIAASFSYKQRKALQKAMDTRSWNNHKIDFRPTLALPFLPWSFYFVFLGGVNRRKLSSSERVTAAIVFLITLLVFSVILLGILFVALYLLKSWLGIDIFAGESLGLWDHFKEVFNLE</sequence>
<feature type="transmembrane region" description="Helical" evidence="1">
    <location>
        <begin position="86"/>
        <end position="112"/>
    </location>
</feature>
<comment type="caution">
    <text evidence="2">The sequence shown here is derived from an EMBL/GenBank/DDBJ whole genome shotgun (WGS) entry which is preliminary data.</text>
</comment>
<name>A0A8I0T4V3_9GAMM</name>
<dbReference type="EMBL" id="AQHF01000022">
    <property type="protein sequence ID" value="MBE0346593.1"/>
    <property type="molecule type" value="Genomic_DNA"/>
</dbReference>
<proteinExistence type="predicted"/>
<organism evidence="2 3">
    <name type="scientific">Pseudoalteromonas peptidolytica F12-50-A1</name>
    <dbReference type="NCBI Taxonomy" id="1315280"/>
    <lineage>
        <taxon>Bacteria</taxon>
        <taxon>Pseudomonadati</taxon>
        <taxon>Pseudomonadota</taxon>
        <taxon>Gammaproteobacteria</taxon>
        <taxon>Alteromonadales</taxon>
        <taxon>Pseudoalteromonadaceae</taxon>
        <taxon>Pseudoalteromonas</taxon>
    </lineage>
</organism>
<keyword evidence="1" id="KW-1133">Transmembrane helix</keyword>
<evidence type="ECO:0000256" key="1">
    <source>
        <dbReference type="SAM" id="Phobius"/>
    </source>
</evidence>
<protein>
    <recommendedName>
        <fullName evidence="4">3-phosphoshikimate 1-carboxyvinyltransferase</fullName>
    </recommendedName>
</protein>
<dbReference type="Proteomes" id="UP000660708">
    <property type="component" value="Unassembled WGS sequence"/>
</dbReference>
<evidence type="ECO:0000313" key="2">
    <source>
        <dbReference type="EMBL" id="MBE0346593.1"/>
    </source>
</evidence>
<dbReference type="RefSeq" id="WP_125253201.1">
    <property type="nucleotide sequence ID" value="NZ_AQHF01000022.1"/>
</dbReference>
<evidence type="ECO:0000313" key="3">
    <source>
        <dbReference type="Proteomes" id="UP000660708"/>
    </source>
</evidence>
<keyword evidence="1" id="KW-0472">Membrane</keyword>
<reference evidence="2 3" key="1">
    <citation type="submission" date="2015-06" db="EMBL/GenBank/DDBJ databases">
        <title>Genome sequence of Pseudoalteromonas peptidolytica.</title>
        <authorList>
            <person name="Xie B.-B."/>
            <person name="Rong J.-C."/>
            <person name="Qin Q.-L."/>
            <person name="Zhang Y.-Z."/>
        </authorList>
    </citation>
    <scope>NUCLEOTIDE SEQUENCE [LARGE SCALE GENOMIC DNA]</scope>
    <source>
        <strain evidence="2 3">F12-50-A1</strain>
    </source>
</reference>
<dbReference type="AlphaFoldDB" id="A0A8I0T4V3"/>
<feature type="transmembrane region" description="Helical" evidence="1">
    <location>
        <begin position="56"/>
        <end position="74"/>
    </location>
</feature>
<accession>A0A8I0T4V3</accession>
<keyword evidence="1" id="KW-0812">Transmembrane</keyword>
<gene>
    <name evidence="2" type="ORF">PPEP_a3855</name>
</gene>
<keyword evidence="3" id="KW-1185">Reference proteome</keyword>
<evidence type="ECO:0008006" key="4">
    <source>
        <dbReference type="Google" id="ProtNLM"/>
    </source>
</evidence>